<dbReference type="PANTHER" id="PTHR23416:SF23">
    <property type="entry name" value="ACETYLTRANSFERASE C18B11.09C-RELATED"/>
    <property type="match status" value="1"/>
</dbReference>
<keyword evidence="4 6" id="KW-0012">Acyltransferase</keyword>
<feature type="transmembrane region" description="Helical" evidence="5">
    <location>
        <begin position="6"/>
        <end position="25"/>
    </location>
</feature>
<comment type="caution">
    <text evidence="6">The sequence shown here is derived from an EMBL/GenBank/DDBJ whole genome shotgun (WGS) entry which is preliminary data.</text>
</comment>
<keyword evidence="2 6" id="KW-0808">Transferase</keyword>
<dbReference type="AlphaFoldDB" id="A0AAW9EUZ1"/>
<reference evidence="6" key="1">
    <citation type="submission" date="2023-11" db="EMBL/GenBank/DDBJ databases">
        <title>WGS of Aeromonas in Northern Israel.</title>
        <authorList>
            <person name="Hershko Y."/>
        </authorList>
    </citation>
    <scope>NUCLEOTIDE SEQUENCE</scope>
    <source>
        <strain evidence="6">77416</strain>
    </source>
</reference>
<keyword evidence="3" id="KW-0677">Repeat</keyword>
<dbReference type="Proteomes" id="UP001277183">
    <property type="component" value="Unassembled WGS sequence"/>
</dbReference>
<dbReference type="InterPro" id="IPR001451">
    <property type="entry name" value="Hexapep"/>
</dbReference>
<evidence type="ECO:0000256" key="1">
    <source>
        <dbReference type="ARBA" id="ARBA00007274"/>
    </source>
</evidence>
<gene>
    <name evidence="6" type="ORF">SJS77_05205</name>
</gene>
<evidence type="ECO:0000256" key="2">
    <source>
        <dbReference type="ARBA" id="ARBA00022679"/>
    </source>
</evidence>
<keyword evidence="5" id="KW-1133">Transmembrane helix</keyword>
<dbReference type="RefSeq" id="WP_202211451.1">
    <property type="nucleotide sequence ID" value="NZ_AP024136.1"/>
</dbReference>
<dbReference type="InterPro" id="IPR011004">
    <property type="entry name" value="Trimer_LpxA-like_sf"/>
</dbReference>
<accession>A0AAW9EUZ1</accession>
<keyword evidence="5" id="KW-0812">Transmembrane</keyword>
<dbReference type="EMBL" id="JAWZVU010000030">
    <property type="protein sequence ID" value="MDX7719873.1"/>
    <property type="molecule type" value="Genomic_DNA"/>
</dbReference>
<dbReference type="Pfam" id="PF00132">
    <property type="entry name" value="Hexapep"/>
    <property type="match status" value="1"/>
</dbReference>
<evidence type="ECO:0000256" key="4">
    <source>
        <dbReference type="ARBA" id="ARBA00023315"/>
    </source>
</evidence>
<organism evidence="6 7">
    <name type="scientific">Aeromonas caviae</name>
    <name type="common">Aeromonas punctata</name>
    <dbReference type="NCBI Taxonomy" id="648"/>
    <lineage>
        <taxon>Bacteria</taxon>
        <taxon>Pseudomonadati</taxon>
        <taxon>Pseudomonadota</taxon>
        <taxon>Gammaproteobacteria</taxon>
        <taxon>Aeromonadales</taxon>
        <taxon>Aeromonadaceae</taxon>
        <taxon>Aeromonas</taxon>
    </lineage>
</organism>
<keyword evidence="5" id="KW-0472">Membrane</keyword>
<sequence length="193" mass="20907">MTVFVAKVIVYIYCLIKVFVFKIISFNRPSLYKVKLVQPTFFGGKGRVELNEVSIGIYESSNLLNGYGFISARAENSIIKIGRGTIINNSPTIIADKSSIEIGESCLIGTGFYCADSDFHSLSINDRNGVAHVCKRIVIGNNVFIGNDVKVLKGVTIGDNSVIGAGSVVVKNVEANSIYAGNPARFIKHVPEQ</sequence>
<dbReference type="Gene3D" id="2.160.10.10">
    <property type="entry name" value="Hexapeptide repeat proteins"/>
    <property type="match status" value="1"/>
</dbReference>
<proteinExistence type="inferred from homology"/>
<evidence type="ECO:0000313" key="7">
    <source>
        <dbReference type="Proteomes" id="UP001277183"/>
    </source>
</evidence>
<dbReference type="EC" id="2.3.1.-" evidence="6"/>
<name>A0AAW9EUZ1_AERCA</name>
<dbReference type="GO" id="GO:0008374">
    <property type="term" value="F:O-acyltransferase activity"/>
    <property type="evidence" value="ECO:0007669"/>
    <property type="project" value="TreeGrafter"/>
</dbReference>
<dbReference type="InterPro" id="IPR018357">
    <property type="entry name" value="Hexapep_transf_CS"/>
</dbReference>
<dbReference type="SUPFAM" id="SSF51161">
    <property type="entry name" value="Trimeric LpxA-like enzymes"/>
    <property type="match status" value="1"/>
</dbReference>
<protein>
    <submittedName>
        <fullName evidence="6">Acyltransferase</fullName>
        <ecNumber evidence="6">2.3.1.-</ecNumber>
    </submittedName>
</protein>
<dbReference type="PANTHER" id="PTHR23416">
    <property type="entry name" value="SIALIC ACID SYNTHASE-RELATED"/>
    <property type="match status" value="1"/>
</dbReference>
<comment type="similarity">
    <text evidence="1">Belongs to the transferase hexapeptide repeat family.</text>
</comment>
<dbReference type="PROSITE" id="PS00101">
    <property type="entry name" value="HEXAPEP_TRANSFERASES"/>
    <property type="match status" value="1"/>
</dbReference>
<dbReference type="CDD" id="cd04647">
    <property type="entry name" value="LbH_MAT_like"/>
    <property type="match status" value="1"/>
</dbReference>
<evidence type="ECO:0000313" key="6">
    <source>
        <dbReference type="EMBL" id="MDX7719873.1"/>
    </source>
</evidence>
<evidence type="ECO:0000256" key="3">
    <source>
        <dbReference type="ARBA" id="ARBA00022737"/>
    </source>
</evidence>
<dbReference type="InterPro" id="IPR051159">
    <property type="entry name" value="Hexapeptide_acetyltransf"/>
</dbReference>
<evidence type="ECO:0000256" key="5">
    <source>
        <dbReference type="SAM" id="Phobius"/>
    </source>
</evidence>